<sequence length="304" mass="33717">MNIKHSNSPKSATRFANAAVNELGWWGAHRFLILRRISQLSVLSLFAIGPFLGLWLLKGNLSTSLLLDTIPLSDPLVTLQVLMSGHWPEISLLLGAVIIVGIYALLGGRVFCSWVCPVNIVTDLASWIRRKLSLPRTSEIPKNLRYYMLGLVLILPILTGVTVWEWLNPVPVVYRAILFGAGSGLWVLAVIFLLDTFVVERAWCSHLCPTGALFSLIGKVSPIKIAAIRAEACNNCMDCFTVCPERQVLKPVLKKGSIQPFILDSDCTLCGRCIDVCAPRVFQYTNRFNSNNSNRIPLKVESKL</sequence>
<dbReference type="AlphaFoldDB" id="A0A4Y5YB26"/>
<evidence type="ECO:0000259" key="9">
    <source>
        <dbReference type="PROSITE" id="PS51379"/>
    </source>
</evidence>
<accession>A0A4Y5YB26</accession>
<feature type="transmembrane region" description="Helical" evidence="8">
    <location>
        <begin position="92"/>
        <end position="125"/>
    </location>
</feature>
<evidence type="ECO:0000313" key="10">
    <source>
        <dbReference type="EMBL" id="QDE29972.1"/>
    </source>
</evidence>
<evidence type="ECO:0000256" key="7">
    <source>
        <dbReference type="ARBA" id="ARBA00023014"/>
    </source>
</evidence>
<dbReference type="PROSITE" id="PS51379">
    <property type="entry name" value="4FE4S_FER_2"/>
    <property type="match status" value="2"/>
</dbReference>
<dbReference type="PROSITE" id="PS00198">
    <property type="entry name" value="4FE4S_FER_1"/>
    <property type="match status" value="1"/>
</dbReference>
<dbReference type="InterPro" id="IPR017900">
    <property type="entry name" value="4Fe4S_Fe_S_CS"/>
</dbReference>
<feature type="transmembrane region" description="Helical" evidence="8">
    <location>
        <begin position="146"/>
        <end position="167"/>
    </location>
</feature>
<proteinExistence type="predicted"/>
<dbReference type="InterPro" id="IPR051684">
    <property type="entry name" value="Electron_Trans/Redox"/>
</dbReference>
<feature type="domain" description="4Fe-4S ferredoxin-type" evidence="9">
    <location>
        <begin position="224"/>
        <end position="254"/>
    </location>
</feature>
<keyword evidence="7" id="KW-0411">Iron-sulfur</keyword>
<dbReference type="EMBL" id="CP041036">
    <property type="protein sequence ID" value="QDE29972.1"/>
    <property type="molecule type" value="Genomic_DNA"/>
</dbReference>
<evidence type="ECO:0000256" key="3">
    <source>
        <dbReference type="ARBA" id="ARBA00022723"/>
    </source>
</evidence>
<dbReference type="KEGG" id="spol:FH971_02685"/>
<evidence type="ECO:0000256" key="6">
    <source>
        <dbReference type="ARBA" id="ARBA00023004"/>
    </source>
</evidence>
<dbReference type="PANTHER" id="PTHR30176">
    <property type="entry name" value="FERREDOXIN-TYPE PROTEIN NAPH"/>
    <property type="match status" value="1"/>
</dbReference>
<keyword evidence="1" id="KW-0813">Transport</keyword>
<evidence type="ECO:0000313" key="11">
    <source>
        <dbReference type="Proteomes" id="UP000319809"/>
    </source>
</evidence>
<dbReference type="GO" id="GO:0051539">
    <property type="term" value="F:4 iron, 4 sulfur cluster binding"/>
    <property type="evidence" value="ECO:0007669"/>
    <property type="project" value="UniProtKB-KW"/>
</dbReference>
<keyword evidence="8" id="KW-0472">Membrane</keyword>
<feature type="transmembrane region" description="Helical" evidence="8">
    <location>
        <begin position="173"/>
        <end position="194"/>
    </location>
</feature>
<dbReference type="Proteomes" id="UP000319809">
    <property type="component" value="Chromosome"/>
</dbReference>
<evidence type="ECO:0000256" key="4">
    <source>
        <dbReference type="ARBA" id="ARBA00022737"/>
    </source>
</evidence>
<dbReference type="GO" id="GO:0005886">
    <property type="term" value="C:plasma membrane"/>
    <property type="evidence" value="ECO:0007669"/>
    <property type="project" value="TreeGrafter"/>
</dbReference>
<keyword evidence="5" id="KW-0249">Electron transport</keyword>
<keyword evidence="2" id="KW-0004">4Fe-4S</keyword>
<feature type="domain" description="4Fe-4S ferredoxin-type" evidence="9">
    <location>
        <begin position="258"/>
        <end position="287"/>
    </location>
</feature>
<feature type="transmembrane region" description="Helical" evidence="8">
    <location>
        <begin position="40"/>
        <end position="57"/>
    </location>
</feature>
<dbReference type="InterPro" id="IPR017896">
    <property type="entry name" value="4Fe4S_Fe-S-bd"/>
</dbReference>
<keyword evidence="8" id="KW-1133">Transmembrane helix</keyword>
<dbReference type="RefSeq" id="WP_140233253.1">
    <property type="nucleotide sequence ID" value="NZ_CP041036.1"/>
</dbReference>
<dbReference type="NCBIfam" id="NF007013">
    <property type="entry name" value="PRK09477.1"/>
    <property type="match status" value="1"/>
</dbReference>
<dbReference type="Pfam" id="PF12801">
    <property type="entry name" value="Fer4_5"/>
    <property type="match status" value="2"/>
</dbReference>
<protein>
    <submittedName>
        <fullName evidence="10">Quinol dehydrogenase ferredoxin subunit NapH</fullName>
    </submittedName>
</protein>
<dbReference type="SUPFAM" id="SSF54862">
    <property type="entry name" value="4Fe-4S ferredoxins"/>
    <property type="match status" value="1"/>
</dbReference>
<keyword evidence="8" id="KW-0812">Transmembrane</keyword>
<keyword evidence="3" id="KW-0479">Metal-binding</keyword>
<dbReference type="Gene3D" id="3.30.70.20">
    <property type="match status" value="1"/>
</dbReference>
<dbReference type="Pfam" id="PF13237">
    <property type="entry name" value="Fer4_10"/>
    <property type="match status" value="1"/>
</dbReference>
<evidence type="ECO:0000256" key="2">
    <source>
        <dbReference type="ARBA" id="ARBA00022485"/>
    </source>
</evidence>
<dbReference type="GO" id="GO:0046872">
    <property type="term" value="F:metal ion binding"/>
    <property type="evidence" value="ECO:0007669"/>
    <property type="project" value="UniProtKB-KW"/>
</dbReference>
<evidence type="ECO:0000256" key="8">
    <source>
        <dbReference type="SAM" id="Phobius"/>
    </source>
</evidence>
<gene>
    <name evidence="10" type="primary">napH</name>
    <name evidence="10" type="ORF">FH971_02685</name>
</gene>
<dbReference type="PANTHER" id="PTHR30176:SF3">
    <property type="entry name" value="FERREDOXIN-TYPE PROTEIN NAPH"/>
    <property type="match status" value="1"/>
</dbReference>
<keyword evidence="4" id="KW-0677">Repeat</keyword>
<dbReference type="NCBIfam" id="TIGR02163">
    <property type="entry name" value="napH"/>
    <property type="match status" value="1"/>
</dbReference>
<keyword evidence="11" id="KW-1185">Reference proteome</keyword>
<name>A0A4Y5YB26_9GAMM</name>
<evidence type="ECO:0000256" key="5">
    <source>
        <dbReference type="ARBA" id="ARBA00022982"/>
    </source>
</evidence>
<organism evidence="10 11">
    <name type="scientific">Shewanella polaris</name>
    <dbReference type="NCBI Taxonomy" id="2588449"/>
    <lineage>
        <taxon>Bacteria</taxon>
        <taxon>Pseudomonadati</taxon>
        <taxon>Pseudomonadota</taxon>
        <taxon>Gammaproteobacteria</taxon>
        <taxon>Alteromonadales</taxon>
        <taxon>Shewanellaceae</taxon>
        <taxon>Shewanella</taxon>
    </lineage>
</organism>
<keyword evidence="6" id="KW-0408">Iron</keyword>
<evidence type="ECO:0000256" key="1">
    <source>
        <dbReference type="ARBA" id="ARBA00022448"/>
    </source>
</evidence>
<dbReference type="InterPro" id="IPR011886">
    <property type="entry name" value="NapH_MauN"/>
</dbReference>
<reference evidence="10 11" key="1">
    <citation type="submission" date="2019-06" db="EMBL/GenBank/DDBJ databases">
        <title>The genome of Shewanella sp. SM1901.</title>
        <authorList>
            <person name="Cha Q."/>
        </authorList>
    </citation>
    <scope>NUCLEOTIDE SEQUENCE [LARGE SCALE GENOMIC DNA]</scope>
    <source>
        <strain evidence="10 11">SM1901</strain>
    </source>
</reference>